<name>A0ABD0S8K8_LOXSC</name>
<dbReference type="InterPro" id="IPR006578">
    <property type="entry name" value="MADF-dom"/>
</dbReference>
<dbReference type="SMART" id="SM00595">
    <property type="entry name" value="MADF"/>
    <property type="match status" value="1"/>
</dbReference>
<dbReference type="PROSITE" id="PS51029">
    <property type="entry name" value="MADF"/>
    <property type="match status" value="1"/>
</dbReference>
<accession>A0ABD0S8K8</accession>
<dbReference type="Pfam" id="PF10545">
    <property type="entry name" value="MADF_DNA_bdg"/>
    <property type="match status" value="1"/>
</dbReference>
<dbReference type="EMBL" id="JBEDNZ010000026">
    <property type="protein sequence ID" value="KAL0810399.1"/>
    <property type="molecule type" value="Genomic_DNA"/>
</dbReference>
<protein>
    <recommendedName>
        <fullName evidence="1">MADF domain-containing protein</fullName>
    </recommendedName>
</protein>
<proteinExistence type="predicted"/>
<gene>
    <name evidence="2" type="ORF">ABMA28_010543</name>
</gene>
<dbReference type="InterPro" id="IPR039353">
    <property type="entry name" value="TF_Adf1"/>
</dbReference>
<organism evidence="2 3">
    <name type="scientific">Loxostege sticticalis</name>
    <name type="common">Beet webworm moth</name>
    <dbReference type="NCBI Taxonomy" id="481309"/>
    <lineage>
        <taxon>Eukaryota</taxon>
        <taxon>Metazoa</taxon>
        <taxon>Ecdysozoa</taxon>
        <taxon>Arthropoda</taxon>
        <taxon>Hexapoda</taxon>
        <taxon>Insecta</taxon>
        <taxon>Pterygota</taxon>
        <taxon>Neoptera</taxon>
        <taxon>Endopterygota</taxon>
        <taxon>Lepidoptera</taxon>
        <taxon>Glossata</taxon>
        <taxon>Ditrysia</taxon>
        <taxon>Pyraloidea</taxon>
        <taxon>Crambidae</taxon>
        <taxon>Pyraustinae</taxon>
        <taxon>Loxostege</taxon>
    </lineage>
</organism>
<dbReference type="PANTHER" id="PTHR12243:SF67">
    <property type="entry name" value="COREPRESSOR OF PANGOLIN, ISOFORM A-RELATED"/>
    <property type="match status" value="1"/>
</dbReference>
<reference evidence="2 3" key="1">
    <citation type="submission" date="2024-06" db="EMBL/GenBank/DDBJ databases">
        <title>A chromosome-level genome assembly of beet webworm, Loxostege sticticalis.</title>
        <authorList>
            <person name="Zhang Y."/>
        </authorList>
    </citation>
    <scope>NUCLEOTIDE SEQUENCE [LARGE SCALE GENOMIC DNA]</scope>
    <source>
        <strain evidence="2">AQ028</strain>
        <tissue evidence="2">Male pupae</tissue>
    </source>
</reference>
<evidence type="ECO:0000313" key="3">
    <source>
        <dbReference type="Proteomes" id="UP001549921"/>
    </source>
</evidence>
<feature type="domain" description="MADF" evidence="1">
    <location>
        <begin position="7"/>
        <end position="97"/>
    </location>
</feature>
<dbReference type="AlphaFoldDB" id="A0ABD0S8K8"/>
<dbReference type="Proteomes" id="UP001549921">
    <property type="component" value="Unassembled WGS sequence"/>
</dbReference>
<comment type="caution">
    <text evidence="2">The sequence shown here is derived from an EMBL/GenBank/DDBJ whole genome shotgun (WGS) entry which is preliminary data.</text>
</comment>
<sequence>MSKNNEKFIGLVRRYPILYDPSHPEYKNQATKTKQWEWIGDRMNLSGEEARSKWKNLRDTYSKHLRELNKIDERTGRPRYSRWQWASSMEFLREHMSIGTDPAPFVNNEKEMEITSDHFTFRPSPSPTPPKQKKQHPVEKVIWSVNERANKLSSTEHIMLGYAKVIDEFAPQRRIETKMKIAQIIMEAEMEEEEERVQLQNRVFQSHSGEDPLTESQGEIIICKTD</sequence>
<evidence type="ECO:0000259" key="1">
    <source>
        <dbReference type="PROSITE" id="PS51029"/>
    </source>
</evidence>
<dbReference type="PANTHER" id="PTHR12243">
    <property type="entry name" value="MADF DOMAIN TRANSCRIPTION FACTOR"/>
    <property type="match status" value="1"/>
</dbReference>
<evidence type="ECO:0000313" key="2">
    <source>
        <dbReference type="EMBL" id="KAL0810399.1"/>
    </source>
</evidence>